<comment type="caution">
    <text evidence="1">The sequence shown here is derived from an EMBL/GenBank/DDBJ whole genome shotgun (WGS) entry which is preliminary data.</text>
</comment>
<gene>
    <name evidence="1" type="ORF">AA0535_2215</name>
</gene>
<proteinExistence type="predicted"/>
<evidence type="ECO:0000313" key="1">
    <source>
        <dbReference type="EMBL" id="GBQ91140.1"/>
    </source>
</evidence>
<evidence type="ECO:0000313" key="2">
    <source>
        <dbReference type="Proteomes" id="UP001062776"/>
    </source>
</evidence>
<dbReference type="RefSeq" id="WP_264816320.1">
    <property type="nucleotide sequence ID" value="NZ_BAPV01000040.1"/>
</dbReference>
<dbReference type="Proteomes" id="UP001062776">
    <property type="component" value="Unassembled WGS sequence"/>
</dbReference>
<sequence length="258" mass="27927">MASAEPRKKKTPVALVKTGRGNLGGSTFLSAIGEIAIYRGTPPLLADGDARNPGISITKTLYDKYGVPRPTSEEAAKLREWFADIFGRAAASGQSLVVDVGGGDRTLETWAKDENIIKLAEGLGISVTGAFMIGPQQGDTAYLERLWASALFRPSRAVFVFNEWTVPTGHDPDRIYGEVLSRLNGLNFDGCDTAILRVPKLSCLPLVLESGLTFHDAAAGKSRPDGTPLDPFRRAMIQNWLDTLKERIGEAGIEDWLP</sequence>
<protein>
    <submittedName>
        <fullName evidence="1">Uncharacterized protein</fullName>
    </submittedName>
</protein>
<keyword evidence="2" id="KW-1185">Reference proteome</keyword>
<accession>A0ABQ0Q4J7</accession>
<dbReference type="EMBL" id="BAPV01000040">
    <property type="protein sequence ID" value="GBQ91140.1"/>
    <property type="molecule type" value="Genomic_DNA"/>
</dbReference>
<name>A0ABQ0Q4J7_9PROT</name>
<organism evidence="1 2">
    <name type="scientific">Asaia krungthepensis NRIC 0535</name>
    <dbReference type="NCBI Taxonomy" id="1307925"/>
    <lineage>
        <taxon>Bacteria</taxon>
        <taxon>Pseudomonadati</taxon>
        <taxon>Pseudomonadota</taxon>
        <taxon>Alphaproteobacteria</taxon>
        <taxon>Acetobacterales</taxon>
        <taxon>Acetobacteraceae</taxon>
        <taxon>Asaia</taxon>
    </lineage>
</organism>
<reference evidence="1" key="1">
    <citation type="submission" date="2013-04" db="EMBL/GenBank/DDBJ databases">
        <title>The genome sequencing project of 58 acetic acid bacteria.</title>
        <authorList>
            <person name="Okamoto-Kainuma A."/>
            <person name="Ishikawa M."/>
            <person name="Umino S."/>
            <person name="Koizumi Y."/>
            <person name="Shiwa Y."/>
            <person name="Yoshikawa H."/>
            <person name="Matsutani M."/>
            <person name="Matsushita K."/>
        </authorList>
    </citation>
    <scope>NUCLEOTIDE SEQUENCE</scope>
    <source>
        <strain evidence="1">NRIC 0535</strain>
    </source>
</reference>